<evidence type="ECO:0000313" key="3">
    <source>
        <dbReference type="Proteomes" id="UP000199658"/>
    </source>
</evidence>
<dbReference type="AlphaFoldDB" id="A0A1I6HD86"/>
<proteinExistence type="predicted"/>
<keyword evidence="3" id="KW-1185">Reference proteome</keyword>
<organism evidence="2 3">
    <name type="scientific">Litoreibacter janthinus</name>
    <dbReference type="NCBI Taxonomy" id="670154"/>
    <lineage>
        <taxon>Bacteria</taxon>
        <taxon>Pseudomonadati</taxon>
        <taxon>Pseudomonadota</taxon>
        <taxon>Alphaproteobacteria</taxon>
        <taxon>Rhodobacterales</taxon>
        <taxon>Roseobacteraceae</taxon>
        <taxon>Litoreibacter</taxon>
    </lineage>
</organism>
<accession>A0A1I6HD86</accession>
<evidence type="ECO:0000313" key="2">
    <source>
        <dbReference type="EMBL" id="SFR52465.1"/>
    </source>
</evidence>
<evidence type="ECO:0000256" key="1">
    <source>
        <dbReference type="SAM" id="SignalP"/>
    </source>
</evidence>
<feature type="signal peptide" evidence="1">
    <location>
        <begin position="1"/>
        <end position="23"/>
    </location>
</feature>
<sequence>MFHLKNTKSLAVTLALLASPAAAIDLGGGGGLGGAVGGVSGGVTETASASVGGVGSATESVSGSLGGSDSVASVSETGNVSLGGGTVATETVNATIGNGTTPTNVTAEVCVGSASCSQQATSQAPVARLATRAASGGQAKKLVRLVASDLVGMEVVARGNKAVGVVKAVNSFDKRYVDITIALDAGLFDEVAEIRMKLPMSNVSSSGISLNTSVRKIRRSL</sequence>
<protein>
    <recommendedName>
        <fullName evidence="4">PRC-barrel domain-containing protein</fullName>
    </recommendedName>
</protein>
<evidence type="ECO:0008006" key="4">
    <source>
        <dbReference type="Google" id="ProtNLM"/>
    </source>
</evidence>
<dbReference type="Proteomes" id="UP000199658">
    <property type="component" value="Unassembled WGS sequence"/>
</dbReference>
<name>A0A1I6HD86_9RHOB</name>
<dbReference type="EMBL" id="FOYO01000001">
    <property type="protein sequence ID" value="SFR52465.1"/>
    <property type="molecule type" value="Genomic_DNA"/>
</dbReference>
<keyword evidence="1" id="KW-0732">Signal</keyword>
<reference evidence="3" key="1">
    <citation type="submission" date="2016-10" db="EMBL/GenBank/DDBJ databases">
        <authorList>
            <person name="Varghese N."/>
            <person name="Submissions S."/>
        </authorList>
    </citation>
    <scope>NUCLEOTIDE SEQUENCE [LARGE SCALE GENOMIC DNA]</scope>
    <source>
        <strain evidence="3">DSM 26921</strain>
    </source>
</reference>
<feature type="chain" id="PRO_5011791255" description="PRC-barrel domain-containing protein" evidence="1">
    <location>
        <begin position="24"/>
        <end position="221"/>
    </location>
</feature>
<gene>
    <name evidence="2" type="ORF">SAMN04488002_2859</name>
</gene>